<feature type="compositionally biased region" description="Polar residues" evidence="1">
    <location>
        <begin position="7"/>
        <end position="22"/>
    </location>
</feature>
<proteinExistence type="predicted"/>
<gene>
    <name evidence="2" type="ORF">K505DRAFT_328747</name>
</gene>
<sequence>MPHAESPITNGEMSAPITNGETPHSKVLSHLQTYPVVHDSVEFYKANPYGAKSLSLFQQTYQRFVSPLHPYLQTPYSYLSPYLSRADELGYTGLSKVDTKFPIVKEDTSKLKETVAGLAGLPFAVVGKGKEYVLGTWQDEYQKTRGDDGLVKSAKALLSTELKIGHDGYNYLLQYWAKGKKETSKKVDEVKQ</sequence>
<feature type="region of interest" description="Disordered" evidence="1">
    <location>
        <begin position="1"/>
        <end position="22"/>
    </location>
</feature>
<evidence type="ECO:0000313" key="2">
    <source>
        <dbReference type="EMBL" id="KAF2788713.1"/>
    </source>
</evidence>
<organism evidence="2 3">
    <name type="scientific">Melanomma pulvis-pyrius CBS 109.77</name>
    <dbReference type="NCBI Taxonomy" id="1314802"/>
    <lineage>
        <taxon>Eukaryota</taxon>
        <taxon>Fungi</taxon>
        <taxon>Dikarya</taxon>
        <taxon>Ascomycota</taxon>
        <taxon>Pezizomycotina</taxon>
        <taxon>Dothideomycetes</taxon>
        <taxon>Pleosporomycetidae</taxon>
        <taxon>Pleosporales</taxon>
        <taxon>Melanommataceae</taxon>
        <taxon>Melanomma</taxon>
    </lineage>
</organism>
<protein>
    <submittedName>
        <fullName evidence="2">CAP20-like protein</fullName>
    </submittedName>
</protein>
<evidence type="ECO:0000313" key="3">
    <source>
        <dbReference type="Proteomes" id="UP000799757"/>
    </source>
</evidence>
<keyword evidence="3" id="KW-1185">Reference proteome</keyword>
<dbReference type="Pfam" id="PF17316">
    <property type="entry name" value="Perilipin_2"/>
    <property type="match status" value="1"/>
</dbReference>
<name>A0A6A6WXV0_9PLEO</name>
<dbReference type="Proteomes" id="UP000799757">
    <property type="component" value="Unassembled WGS sequence"/>
</dbReference>
<reference evidence="2" key="1">
    <citation type="journal article" date="2020" name="Stud. Mycol.">
        <title>101 Dothideomycetes genomes: a test case for predicting lifestyles and emergence of pathogens.</title>
        <authorList>
            <person name="Haridas S."/>
            <person name="Albert R."/>
            <person name="Binder M."/>
            <person name="Bloem J."/>
            <person name="Labutti K."/>
            <person name="Salamov A."/>
            <person name="Andreopoulos B."/>
            <person name="Baker S."/>
            <person name="Barry K."/>
            <person name="Bills G."/>
            <person name="Bluhm B."/>
            <person name="Cannon C."/>
            <person name="Castanera R."/>
            <person name="Culley D."/>
            <person name="Daum C."/>
            <person name="Ezra D."/>
            <person name="Gonzalez J."/>
            <person name="Henrissat B."/>
            <person name="Kuo A."/>
            <person name="Liang C."/>
            <person name="Lipzen A."/>
            <person name="Lutzoni F."/>
            <person name="Magnuson J."/>
            <person name="Mondo S."/>
            <person name="Nolan M."/>
            <person name="Ohm R."/>
            <person name="Pangilinan J."/>
            <person name="Park H.-J."/>
            <person name="Ramirez L."/>
            <person name="Alfaro M."/>
            <person name="Sun H."/>
            <person name="Tritt A."/>
            <person name="Yoshinaga Y."/>
            <person name="Zwiers L.-H."/>
            <person name="Turgeon B."/>
            <person name="Goodwin S."/>
            <person name="Spatafora J."/>
            <person name="Crous P."/>
            <person name="Grigoriev I."/>
        </authorList>
    </citation>
    <scope>NUCLEOTIDE SEQUENCE</scope>
    <source>
        <strain evidence="2">CBS 109.77</strain>
    </source>
</reference>
<dbReference type="EMBL" id="MU002193">
    <property type="protein sequence ID" value="KAF2788713.1"/>
    <property type="molecule type" value="Genomic_DNA"/>
</dbReference>
<dbReference type="AlphaFoldDB" id="A0A6A6WXV0"/>
<evidence type="ECO:0000256" key="1">
    <source>
        <dbReference type="SAM" id="MobiDB-lite"/>
    </source>
</evidence>
<dbReference type="OrthoDB" id="376826at2759"/>
<accession>A0A6A6WXV0</accession>